<protein>
    <submittedName>
        <fullName evidence="1">Uncharacterized protein</fullName>
    </submittedName>
</protein>
<proteinExistence type="predicted"/>
<accession>M6FIW1</accession>
<evidence type="ECO:0000313" key="2">
    <source>
        <dbReference type="Proteomes" id="UP000012101"/>
    </source>
</evidence>
<comment type="caution">
    <text evidence="1">The sequence shown here is derived from an EMBL/GenBank/DDBJ whole genome shotgun (WGS) entry which is preliminary data.</text>
</comment>
<reference evidence="1 2" key="1">
    <citation type="submission" date="2013-01" db="EMBL/GenBank/DDBJ databases">
        <authorList>
            <person name="Harkins D.M."/>
            <person name="Durkin A.S."/>
            <person name="Brinkac L.M."/>
            <person name="Haft D.H."/>
            <person name="Selengut J.D."/>
            <person name="Sanka R."/>
            <person name="DePew J."/>
            <person name="Purushe J."/>
            <person name="Hospenthal D.R."/>
            <person name="Murray C.K."/>
            <person name="Pimentel G."/>
            <person name="Wasfy M."/>
            <person name="Vinetz J.M."/>
            <person name="Sutton G.G."/>
            <person name="Nierman W.C."/>
            <person name="Fouts D.E."/>
        </authorList>
    </citation>
    <scope>NUCLEOTIDE SEQUENCE [LARGE SCALE GENOMIC DNA]</scope>
    <source>
        <strain evidence="1 2">2006001855</strain>
    </source>
</reference>
<dbReference type="AlphaFoldDB" id="M6FIW1"/>
<gene>
    <name evidence="1" type="ORF">LEP1GSC038_1959</name>
</gene>
<name>M6FIW1_9LEPT</name>
<organism evidence="1 2">
    <name type="scientific">Leptospira weilii str. 2006001855</name>
    <dbReference type="NCBI Taxonomy" id="996804"/>
    <lineage>
        <taxon>Bacteria</taxon>
        <taxon>Pseudomonadati</taxon>
        <taxon>Spirochaetota</taxon>
        <taxon>Spirochaetia</taxon>
        <taxon>Leptospirales</taxon>
        <taxon>Leptospiraceae</taxon>
        <taxon>Leptospira</taxon>
    </lineage>
</organism>
<dbReference type="EMBL" id="AFJM02000037">
    <property type="protein sequence ID" value="EMM72733.1"/>
    <property type="molecule type" value="Genomic_DNA"/>
</dbReference>
<sequence length="61" mass="7254">MKRDARVFSRSLERFPSSYSLTRKIESYQCRLLSKSLLRTDLCFSAVIQRCKSRFILFKEG</sequence>
<evidence type="ECO:0000313" key="1">
    <source>
        <dbReference type="EMBL" id="EMM72733.1"/>
    </source>
</evidence>
<dbReference type="Proteomes" id="UP000012101">
    <property type="component" value="Unassembled WGS sequence"/>
</dbReference>